<sequence>MSPNDRGVTAEREIVLPALYEQWSVLTEFLAGVSGDAWFTPTALPGWTVHDITAHLIGTESMLAGVAAPHTDIDVHALPHVRNEIGAFNERWVEGLRGRPGTEMVDLFRDVVERRRTALDAMSDEELSATTATPVGPAPYLRFMRIRVFDCWMHELDLRDALGRPGTEDGPRAAVAFEEVLGALGFVVGKRAKAPAGSSVTFELTGPAPRTVHVAVDERASVVEELPAPATTTLRLGRGLFIRLAGGRVRGVDHSDEIEVTGDVRLGKQVVDNLAFTI</sequence>
<dbReference type="RefSeq" id="WP_072736990.1">
    <property type="nucleotide sequence ID" value="NZ_CP048813.1"/>
</dbReference>
<feature type="domain" description="MDMPI C-terminal" evidence="1">
    <location>
        <begin position="175"/>
        <end position="266"/>
    </location>
</feature>
<dbReference type="AlphaFoldDB" id="A0A1G8LZV4"/>
<reference evidence="3 4" key="1">
    <citation type="submission" date="2016-10" db="EMBL/GenBank/DDBJ databases">
        <authorList>
            <person name="de Groot N.N."/>
        </authorList>
    </citation>
    <scope>NUCLEOTIDE SEQUENCE [LARGE SCALE GENOMIC DNA]</scope>
    <source>
        <strain evidence="3 4">DSM 44892</strain>
    </source>
</reference>
<dbReference type="InterPro" id="IPR034660">
    <property type="entry name" value="DinB/YfiT-like"/>
</dbReference>
<accession>A0A1G8LZV4</accession>
<dbReference type="SUPFAM" id="SSF109854">
    <property type="entry name" value="DinB/YfiT-like putative metalloenzymes"/>
    <property type="match status" value="1"/>
</dbReference>
<keyword evidence="4" id="KW-1185">Reference proteome</keyword>
<dbReference type="Proteomes" id="UP000183263">
    <property type="component" value="Unassembled WGS sequence"/>
</dbReference>
<evidence type="ECO:0000259" key="2">
    <source>
        <dbReference type="Pfam" id="PF11716"/>
    </source>
</evidence>
<dbReference type="OrthoDB" id="154293at2"/>
<name>A0A1G8LZV4_9NOCA</name>
<dbReference type="GO" id="GO:0046872">
    <property type="term" value="F:metal ion binding"/>
    <property type="evidence" value="ECO:0007669"/>
    <property type="project" value="InterPro"/>
</dbReference>
<dbReference type="Pfam" id="PF07398">
    <property type="entry name" value="MDMPI_C"/>
    <property type="match status" value="1"/>
</dbReference>
<organism evidence="3 4">
    <name type="scientific">Rhodococcus triatomae</name>
    <dbReference type="NCBI Taxonomy" id="300028"/>
    <lineage>
        <taxon>Bacteria</taxon>
        <taxon>Bacillati</taxon>
        <taxon>Actinomycetota</taxon>
        <taxon>Actinomycetes</taxon>
        <taxon>Mycobacteriales</taxon>
        <taxon>Nocardiaceae</taxon>
        <taxon>Rhodococcus</taxon>
    </lineage>
</organism>
<dbReference type="InterPro" id="IPR010872">
    <property type="entry name" value="MDMPI_C-term_domain"/>
</dbReference>
<gene>
    <name evidence="3" type="ORF">SAMN05444695_10961</name>
</gene>
<dbReference type="EMBL" id="FNDN01000009">
    <property type="protein sequence ID" value="SDI61209.1"/>
    <property type="molecule type" value="Genomic_DNA"/>
</dbReference>
<dbReference type="Pfam" id="PF11716">
    <property type="entry name" value="MDMPI_N"/>
    <property type="match status" value="1"/>
</dbReference>
<dbReference type="Gene3D" id="1.20.120.450">
    <property type="entry name" value="dinb family like domain"/>
    <property type="match status" value="1"/>
</dbReference>
<evidence type="ECO:0000259" key="1">
    <source>
        <dbReference type="Pfam" id="PF07398"/>
    </source>
</evidence>
<dbReference type="InterPro" id="IPR024344">
    <property type="entry name" value="MDMPI_metal-binding"/>
</dbReference>
<proteinExistence type="predicted"/>
<feature type="domain" description="Mycothiol-dependent maleylpyruvate isomerase metal-binding" evidence="2">
    <location>
        <begin position="21"/>
        <end position="159"/>
    </location>
</feature>
<dbReference type="InterPro" id="IPR017517">
    <property type="entry name" value="Maleyloyr_isom"/>
</dbReference>
<protein>
    <submittedName>
        <fullName evidence="3">TIGR03083 family protein</fullName>
    </submittedName>
</protein>
<evidence type="ECO:0000313" key="4">
    <source>
        <dbReference type="Proteomes" id="UP000183263"/>
    </source>
</evidence>
<evidence type="ECO:0000313" key="3">
    <source>
        <dbReference type="EMBL" id="SDI61209.1"/>
    </source>
</evidence>
<dbReference type="NCBIfam" id="TIGR03083">
    <property type="entry name" value="maleylpyruvate isomerase family mycothiol-dependent enzyme"/>
    <property type="match status" value="1"/>
</dbReference>